<evidence type="ECO:0000313" key="1">
    <source>
        <dbReference type="EMBL" id="AEH03695.1"/>
    </source>
</evidence>
<dbReference type="EMBL" id="HQ630627">
    <property type="protein sequence ID" value="AEH03695.1"/>
    <property type="molecule type" value="Genomic_DNA"/>
</dbReference>
<reference evidence="1 2" key="1">
    <citation type="journal article" date="2011" name="Microbiology">
        <title>The Pseudomonas aeruginosa generalized transducing phage phiPA3 is a new member of the phiKZ-like group of 'jumbo' phages, and infects model laboratory strains and clinical isolates from cystic fibrosis patients.</title>
        <authorList>
            <person name="Monson R."/>
            <person name="Foulds I."/>
            <person name="Foweraker J."/>
            <person name="Welch M."/>
            <person name="Salmond G.P."/>
        </authorList>
    </citation>
    <scope>NUCLEOTIDE SEQUENCE [LARGE SCALE GENOMIC DNA]</scope>
</reference>
<name>F8SJA9_BPPA3</name>
<dbReference type="Proteomes" id="UP000008388">
    <property type="component" value="Segment"/>
</dbReference>
<dbReference type="RefSeq" id="YP_009217351.1">
    <property type="nucleotide sequence ID" value="NC_028999.1"/>
</dbReference>
<dbReference type="KEGG" id="vg:26643800"/>
<gene>
    <name evidence="1" type="primary">272</name>
</gene>
<protein>
    <submittedName>
        <fullName evidence="1">Uncharacterized protein 272</fullName>
    </submittedName>
</protein>
<evidence type="ECO:0000313" key="2">
    <source>
        <dbReference type="Proteomes" id="UP000008388"/>
    </source>
</evidence>
<keyword evidence="2" id="KW-1185">Reference proteome</keyword>
<organism evidence="1 2">
    <name type="scientific">Pseudomonas phage PhiPA3</name>
    <name type="common">Pseudomonas aeruginosa phage PhiPA3</name>
    <dbReference type="NCBI Taxonomy" id="998086"/>
    <lineage>
        <taxon>Viruses</taxon>
        <taxon>Duplodnaviria</taxon>
        <taxon>Heunggongvirae</taxon>
        <taxon>Uroviricota</taxon>
        <taxon>Caudoviricetes</taxon>
        <taxon>Chimalliviridae</taxon>
        <taxon>Miltoncavirus</taxon>
        <taxon>Miltoncavirus PhiPA3</taxon>
    </lineage>
</organism>
<dbReference type="GeneID" id="26643800"/>
<sequence length="131" mass="15397">MSKDNVGLTVAQRKIYLDALDPVIQKIAYVIDKDHKGYEPEVQVNLANRSYDIICTEFMKFNMQRRDDSPQWQSFFDQLKVPRELPPRESEQTEYEWLSMAARSQKAKEMQAAMKLDSVDRDYVNTWTGKV</sequence>
<organismHost>
    <name type="scientific">Pseudomonas aeruginosa</name>
    <dbReference type="NCBI Taxonomy" id="287"/>
</organismHost>
<accession>F8SJA9</accession>
<proteinExistence type="predicted"/>